<dbReference type="PANTHER" id="PTHR47683:SF3">
    <property type="entry name" value="RIBOSOMAL LARGE SUBUNIT PSEUDOURIDINE SYNTHASE B"/>
    <property type="match status" value="1"/>
</dbReference>
<feature type="domain" description="RNA-binding S4" evidence="8">
    <location>
        <begin position="280"/>
        <end position="339"/>
    </location>
</feature>
<evidence type="ECO:0000259" key="8">
    <source>
        <dbReference type="SMART" id="SM00363"/>
    </source>
</evidence>
<evidence type="ECO:0000256" key="5">
    <source>
        <dbReference type="PROSITE-ProRule" id="PRU00182"/>
    </source>
</evidence>
<evidence type="ECO:0000256" key="6">
    <source>
        <dbReference type="RuleBase" id="RU003887"/>
    </source>
</evidence>
<keyword evidence="4 6" id="KW-0413">Isomerase</keyword>
<evidence type="ECO:0000256" key="3">
    <source>
        <dbReference type="ARBA" id="ARBA00022884"/>
    </source>
</evidence>
<feature type="compositionally biased region" description="Basic and acidic residues" evidence="7">
    <location>
        <begin position="595"/>
        <end position="799"/>
    </location>
</feature>
<feature type="region of interest" description="Disordered" evidence="7">
    <location>
        <begin position="577"/>
        <end position="820"/>
    </location>
</feature>
<dbReference type="EMBL" id="BSPC01000004">
    <property type="protein sequence ID" value="GLS17136.1"/>
    <property type="molecule type" value="Genomic_DNA"/>
</dbReference>
<dbReference type="EC" id="5.4.99.-" evidence="6"/>
<evidence type="ECO:0000256" key="7">
    <source>
        <dbReference type="SAM" id="MobiDB-lite"/>
    </source>
</evidence>
<feature type="compositionally biased region" description="Basic and acidic residues" evidence="7">
    <location>
        <begin position="1"/>
        <end position="13"/>
    </location>
</feature>
<sequence>MSDDKRSGGDARKPPRGGKKPTGAGEGPRRRGVTGDSPPRRSFRDREEGEGRPPRAARPARSFAENNDGERRPSRFKPREGEASEARPPRKTFRDRDAGGERPFKPRPSFRDRDEGGEAPRRPFRPREDREGGEARPRRFEDRGERGGDRPFRPRTDAQRGDKEERPFRARRDDREGGREGDRPFRPRSDAPRGDREERPFRARREDREGGREGDRPVRARRVDTAFEPREGRSSFEPRFDERRENRPERPAPRRAEKRSQPREDAVKQVPAAEAEFAGDRVAKVIARAGLGSRRDAEAWIEEGRVAVNGEVLTSAARNVLPTDKVTVDGKLLPKRERTRLWLYHKPRGLVTTEKDPEGRPTVFENLDPSLPRVMSVGRLDINTEGLLLLTNDGGLARQLELPKTGWLRRYRVRAFGETDQVQLDKLFEGLTIDGVDYGRIEAKLDKEQGSNSWLTLGLREGKNREVKNVLGSIGLEVNRLIRVSYGPFQLGELAEGAVEEVKTRVLIDQLGPDLIAEAECEFEAPAFERGELAPKPVEKPAKAGRGLRVKAEEGGKERVIRGSLVEDRHGRRVLVQRVADVPEDKPAKRSKRPGFRDRDEGGERPFKPRASFRDRDEGSDRPRKPFRERAEGGERPSRPRPASRDGDEGAERPRRSFRERYEGDKPPFKPRPSFRDREEGGERPRKPFRAREGAEDRPFKPRPARREGEEGERAFKPRPSFRDRNEGGGDRPFKPRPARREGEEGERPFKPRPSFRDRNEGGSDRPFKPRSPSRDRDEGGERPRKPFRDREGGGDRPFKPRAGGKPAGSKPSGGPRRGR</sequence>
<feature type="region of interest" description="Disordered" evidence="7">
    <location>
        <begin position="1"/>
        <end position="272"/>
    </location>
</feature>
<accession>A0ABQ6CFS0</accession>
<dbReference type="Proteomes" id="UP001156882">
    <property type="component" value="Unassembled WGS sequence"/>
</dbReference>
<dbReference type="SMART" id="SM00363">
    <property type="entry name" value="S4"/>
    <property type="match status" value="1"/>
</dbReference>
<dbReference type="NCBIfam" id="TIGR00093">
    <property type="entry name" value="pseudouridine synthase"/>
    <property type="match status" value="1"/>
</dbReference>
<dbReference type="PROSITE" id="PS01149">
    <property type="entry name" value="PSI_RSU"/>
    <property type="match status" value="1"/>
</dbReference>
<name>A0ABQ6CFS0_9HYPH</name>
<dbReference type="Pfam" id="PF00849">
    <property type="entry name" value="PseudoU_synth_2"/>
    <property type="match status" value="1"/>
</dbReference>
<dbReference type="CDD" id="cd00165">
    <property type="entry name" value="S4"/>
    <property type="match status" value="1"/>
</dbReference>
<dbReference type="InterPro" id="IPR002942">
    <property type="entry name" value="S4_RNA-bd"/>
</dbReference>
<dbReference type="RefSeq" id="WP_284309968.1">
    <property type="nucleotide sequence ID" value="NZ_BSPC01000004.1"/>
</dbReference>
<comment type="caution">
    <text evidence="9">The sequence shown here is derived from an EMBL/GenBank/DDBJ whole genome shotgun (WGS) entry which is preliminary data.</text>
</comment>
<evidence type="ECO:0000313" key="9">
    <source>
        <dbReference type="EMBL" id="GLS17136.1"/>
    </source>
</evidence>
<keyword evidence="3 5" id="KW-0694">RNA-binding</keyword>
<evidence type="ECO:0000256" key="1">
    <source>
        <dbReference type="ARBA" id="ARBA00000073"/>
    </source>
</evidence>
<dbReference type="InterPro" id="IPR036986">
    <property type="entry name" value="S4_RNA-bd_sf"/>
</dbReference>
<organism evidence="9 10">
    <name type="scientific">Labrys miyagiensis</name>
    <dbReference type="NCBI Taxonomy" id="346912"/>
    <lineage>
        <taxon>Bacteria</taxon>
        <taxon>Pseudomonadati</taxon>
        <taxon>Pseudomonadota</taxon>
        <taxon>Alphaproteobacteria</taxon>
        <taxon>Hyphomicrobiales</taxon>
        <taxon>Xanthobacteraceae</taxon>
        <taxon>Labrys</taxon>
    </lineage>
</organism>
<feature type="compositionally biased region" description="Basic and acidic residues" evidence="7">
    <location>
        <begin position="68"/>
        <end position="267"/>
    </location>
</feature>
<dbReference type="PANTHER" id="PTHR47683">
    <property type="entry name" value="PSEUDOURIDINE SYNTHASE FAMILY PROTEIN-RELATED"/>
    <property type="match status" value="1"/>
</dbReference>
<feature type="compositionally biased region" description="Low complexity" evidence="7">
    <location>
        <begin position="804"/>
        <end position="820"/>
    </location>
</feature>
<dbReference type="InterPro" id="IPR020094">
    <property type="entry name" value="TruA/RsuA/RluB/E/F_N"/>
</dbReference>
<dbReference type="InterPro" id="IPR042092">
    <property type="entry name" value="PsdUridine_s_RsuA/RluB/E/F_cat"/>
</dbReference>
<dbReference type="InterPro" id="IPR018496">
    <property type="entry name" value="PsdUridine_synth_RsuA/RluB_CS"/>
</dbReference>
<dbReference type="Gene3D" id="3.30.70.580">
    <property type="entry name" value="Pseudouridine synthase I, catalytic domain, N-terminal subdomain"/>
    <property type="match status" value="1"/>
</dbReference>
<feature type="compositionally biased region" description="Basic and acidic residues" evidence="7">
    <location>
        <begin position="38"/>
        <end position="53"/>
    </location>
</feature>
<evidence type="ECO:0000256" key="2">
    <source>
        <dbReference type="ARBA" id="ARBA00008348"/>
    </source>
</evidence>
<dbReference type="Pfam" id="PF01479">
    <property type="entry name" value="S4"/>
    <property type="match status" value="1"/>
</dbReference>
<protein>
    <recommendedName>
        <fullName evidence="6">Pseudouridine synthase</fullName>
        <ecNumber evidence="6">5.4.99.-</ecNumber>
    </recommendedName>
</protein>
<dbReference type="SUPFAM" id="SSF55174">
    <property type="entry name" value="Alpha-L RNA-binding motif"/>
    <property type="match status" value="1"/>
</dbReference>
<comment type="catalytic activity">
    <reaction evidence="1">
        <text>a uridine in RNA = a pseudouridine in RNA</text>
        <dbReference type="Rhea" id="RHEA:48348"/>
        <dbReference type="Rhea" id="RHEA-COMP:12068"/>
        <dbReference type="Rhea" id="RHEA-COMP:12069"/>
        <dbReference type="ChEBI" id="CHEBI:65314"/>
        <dbReference type="ChEBI" id="CHEBI:65315"/>
    </reaction>
</comment>
<evidence type="ECO:0000256" key="4">
    <source>
        <dbReference type="ARBA" id="ARBA00023235"/>
    </source>
</evidence>
<proteinExistence type="inferred from homology"/>
<dbReference type="Gene3D" id="3.10.290.10">
    <property type="entry name" value="RNA-binding S4 domain"/>
    <property type="match status" value="1"/>
</dbReference>
<dbReference type="InterPro" id="IPR006145">
    <property type="entry name" value="PsdUridine_synth_RsuA/RluA"/>
</dbReference>
<dbReference type="InterPro" id="IPR050343">
    <property type="entry name" value="RsuA_PseudoU_synthase"/>
</dbReference>
<gene>
    <name evidence="9" type="ORF">GCM10007874_01510</name>
</gene>
<reference evidence="10" key="1">
    <citation type="journal article" date="2019" name="Int. J. Syst. Evol. Microbiol.">
        <title>The Global Catalogue of Microorganisms (GCM) 10K type strain sequencing project: providing services to taxonomists for standard genome sequencing and annotation.</title>
        <authorList>
            <consortium name="The Broad Institute Genomics Platform"/>
            <consortium name="The Broad Institute Genome Sequencing Center for Infectious Disease"/>
            <person name="Wu L."/>
            <person name="Ma J."/>
        </authorList>
    </citation>
    <scope>NUCLEOTIDE SEQUENCE [LARGE SCALE GENOMIC DNA]</scope>
    <source>
        <strain evidence="10">NBRC 101365</strain>
    </source>
</reference>
<comment type="similarity">
    <text evidence="2 6">Belongs to the pseudouridine synthase RsuA family.</text>
</comment>
<dbReference type="SUPFAM" id="SSF55120">
    <property type="entry name" value="Pseudouridine synthase"/>
    <property type="match status" value="1"/>
</dbReference>
<dbReference type="InterPro" id="IPR020103">
    <property type="entry name" value="PsdUridine_synth_cat_dom_sf"/>
</dbReference>
<dbReference type="PROSITE" id="PS50889">
    <property type="entry name" value="S4"/>
    <property type="match status" value="1"/>
</dbReference>
<keyword evidence="10" id="KW-1185">Reference proteome</keyword>
<dbReference type="Gene3D" id="3.30.70.1560">
    <property type="entry name" value="Alpha-L RNA-binding motif"/>
    <property type="match status" value="1"/>
</dbReference>
<dbReference type="InterPro" id="IPR000748">
    <property type="entry name" value="PsdUridine_synth_RsuA/RluB/E/F"/>
</dbReference>
<evidence type="ECO:0000313" key="10">
    <source>
        <dbReference type="Proteomes" id="UP001156882"/>
    </source>
</evidence>